<evidence type="ECO:0008006" key="3">
    <source>
        <dbReference type="Google" id="ProtNLM"/>
    </source>
</evidence>
<evidence type="ECO:0000313" key="1">
    <source>
        <dbReference type="EMBL" id="ALS31494.1"/>
    </source>
</evidence>
<dbReference type="Pfam" id="PF04340">
    <property type="entry name" value="DUF484"/>
    <property type="match status" value="1"/>
</dbReference>
<dbReference type="AlphaFoldDB" id="A0A0U2LJN8"/>
<reference evidence="1 2" key="1">
    <citation type="submission" date="2015-03" db="EMBL/GenBank/DDBJ databases">
        <authorList>
            <person name="Murphy D."/>
        </authorList>
    </citation>
    <scope>NUCLEOTIDE SEQUENCE [LARGE SCALE GENOMIC DNA]</scope>
    <source>
        <strain evidence="1 2">KMM 520</strain>
    </source>
</reference>
<dbReference type="OrthoDB" id="8525200at2"/>
<dbReference type="PATRIC" id="fig|1315283.4.peg.87"/>
<dbReference type="PANTHER" id="PTHR38765">
    <property type="entry name" value="DUF484 DOMAIN-CONTAINING PROTEIN"/>
    <property type="match status" value="1"/>
</dbReference>
<dbReference type="Proteomes" id="UP000065261">
    <property type="component" value="Chromosome I"/>
</dbReference>
<dbReference type="KEGG" id="ptn:PTRA_a0108"/>
<gene>
    <name evidence="1" type="ORF">PTRA_a0108</name>
</gene>
<dbReference type="InterPro" id="IPR029016">
    <property type="entry name" value="GAF-like_dom_sf"/>
</dbReference>
<sequence length="203" mass="23163">MSELSAQQVVDYLKHHPDFLIQHPELLAQLELHQQAQGATSLVHIQQRQLREHNTLLKNQITSMSKHAAQNEQVYRLFSLCHQQLYTNNDFDALASNLQNIICSNPDISECRLVKYDTQYAQLVEHRLSNSGHYLGRINQQEQDLLFSDTAQSTAIYLIGDIKKPIAILAFASNNANHFEPAQDTLFVLDFVLALQSRLLELA</sequence>
<proteinExistence type="predicted"/>
<dbReference type="EMBL" id="CP011034">
    <property type="protein sequence ID" value="ALS31494.1"/>
    <property type="molecule type" value="Genomic_DNA"/>
</dbReference>
<dbReference type="InterPro" id="IPR007435">
    <property type="entry name" value="DUF484"/>
</dbReference>
<evidence type="ECO:0000313" key="2">
    <source>
        <dbReference type="Proteomes" id="UP000065261"/>
    </source>
</evidence>
<accession>A0A0U2LJN8</accession>
<protein>
    <recommendedName>
        <fullName evidence="3">DUF484 domain-containing protein</fullName>
    </recommendedName>
</protein>
<dbReference type="RefSeq" id="WP_058372286.1">
    <property type="nucleotide sequence ID" value="NZ_CP011034.1"/>
</dbReference>
<dbReference type="Gene3D" id="3.30.450.40">
    <property type="match status" value="1"/>
</dbReference>
<dbReference type="PANTHER" id="PTHR38765:SF1">
    <property type="entry name" value="DUF484 DOMAIN-CONTAINING PROTEIN"/>
    <property type="match status" value="1"/>
</dbReference>
<name>A0A0U2LJN8_9GAMM</name>
<organism evidence="1">
    <name type="scientific">Pseudoalteromonas translucida KMM 520</name>
    <dbReference type="NCBI Taxonomy" id="1315283"/>
    <lineage>
        <taxon>Bacteria</taxon>
        <taxon>Pseudomonadati</taxon>
        <taxon>Pseudomonadota</taxon>
        <taxon>Gammaproteobacteria</taxon>
        <taxon>Alteromonadales</taxon>
        <taxon>Pseudoalteromonadaceae</taxon>
        <taxon>Pseudoalteromonas</taxon>
    </lineage>
</organism>